<dbReference type="PROSITE" id="PS50888">
    <property type="entry name" value="BHLH"/>
    <property type="match status" value="1"/>
</dbReference>
<feature type="domain" description="BHLH" evidence="7">
    <location>
        <begin position="44"/>
        <end position="95"/>
    </location>
</feature>
<evidence type="ECO:0000313" key="9">
    <source>
        <dbReference type="Proteomes" id="UP000596742"/>
    </source>
</evidence>
<dbReference type="GO" id="GO:0046983">
    <property type="term" value="F:protein dimerization activity"/>
    <property type="evidence" value="ECO:0007669"/>
    <property type="project" value="InterPro"/>
</dbReference>
<dbReference type="GO" id="GO:0000981">
    <property type="term" value="F:DNA-binding transcription factor activity, RNA polymerase II-specific"/>
    <property type="evidence" value="ECO:0007669"/>
    <property type="project" value="TreeGrafter"/>
</dbReference>
<evidence type="ECO:0000256" key="3">
    <source>
        <dbReference type="ARBA" id="ARBA00023125"/>
    </source>
</evidence>
<evidence type="ECO:0000259" key="7">
    <source>
        <dbReference type="PROSITE" id="PS50888"/>
    </source>
</evidence>
<evidence type="ECO:0000313" key="8">
    <source>
        <dbReference type="EMBL" id="VDI55393.1"/>
    </source>
</evidence>
<dbReference type="CDD" id="cd11419">
    <property type="entry name" value="bHLHzip_TFAP4"/>
    <property type="match status" value="1"/>
</dbReference>
<comment type="caution">
    <text evidence="8">The sequence shown here is derived from an EMBL/GenBank/DDBJ whole genome shotgun (WGS) entry which is preliminary data.</text>
</comment>
<feature type="region of interest" description="Disordered" evidence="6">
    <location>
        <begin position="256"/>
        <end position="293"/>
    </location>
</feature>
<dbReference type="AlphaFoldDB" id="A0A8B6FVK9"/>
<dbReference type="Proteomes" id="UP000596742">
    <property type="component" value="Unassembled WGS sequence"/>
</dbReference>
<feature type="compositionally biased region" description="Basic and acidic residues" evidence="6">
    <location>
        <begin position="256"/>
        <end position="267"/>
    </location>
</feature>
<feature type="region of interest" description="Disordered" evidence="6">
    <location>
        <begin position="102"/>
        <end position="134"/>
    </location>
</feature>
<keyword evidence="3" id="KW-0238">DNA-binding</keyword>
<reference evidence="8" key="1">
    <citation type="submission" date="2018-11" db="EMBL/GenBank/DDBJ databases">
        <authorList>
            <person name="Alioto T."/>
            <person name="Alioto T."/>
        </authorList>
    </citation>
    <scope>NUCLEOTIDE SEQUENCE</scope>
</reference>
<dbReference type="InterPro" id="IPR052207">
    <property type="entry name" value="Max-like/E-box_TFs"/>
</dbReference>
<dbReference type="OrthoDB" id="10029128at2759"/>
<dbReference type="InterPro" id="IPR036638">
    <property type="entry name" value="HLH_DNA-bd_sf"/>
</dbReference>
<evidence type="ECO:0000256" key="1">
    <source>
        <dbReference type="ARBA" id="ARBA00004123"/>
    </source>
</evidence>
<organism evidence="8 9">
    <name type="scientific">Mytilus galloprovincialis</name>
    <name type="common">Mediterranean mussel</name>
    <dbReference type="NCBI Taxonomy" id="29158"/>
    <lineage>
        <taxon>Eukaryota</taxon>
        <taxon>Metazoa</taxon>
        <taxon>Spiralia</taxon>
        <taxon>Lophotrochozoa</taxon>
        <taxon>Mollusca</taxon>
        <taxon>Bivalvia</taxon>
        <taxon>Autobranchia</taxon>
        <taxon>Pteriomorphia</taxon>
        <taxon>Mytilida</taxon>
        <taxon>Mytiloidea</taxon>
        <taxon>Mytilidae</taxon>
        <taxon>Mytilinae</taxon>
        <taxon>Mytilus</taxon>
    </lineage>
</organism>
<name>A0A8B6FVK9_MYTGA</name>
<dbReference type="PROSITE" id="PS00688">
    <property type="entry name" value="SIGMA54_INTERACT_3"/>
    <property type="match status" value="1"/>
</dbReference>
<evidence type="ECO:0000256" key="5">
    <source>
        <dbReference type="ARBA" id="ARBA00023242"/>
    </source>
</evidence>
<dbReference type="PANTHER" id="PTHR15741:SF27">
    <property type="entry name" value="TRANSCRIPTION FACTOR AP-4"/>
    <property type="match status" value="1"/>
</dbReference>
<sequence length="326" mass="37869">MSVYSRNSERRRVLPEYCNEDKEYSQCYGSQEDGHGHLESEKKVRREIANSNERRRMQSINAGFQSLKTLIPHSDGEKLSKAAILQHTADFIQNLKREKDRLESENSQLQKMLTGSAYGSPPRKRWKRDTESSDEGITADYDELSIDDVRREMVAMKCQLERERRLRIELEKHSYPSNIRELANQVQIVQMQTDNVVYVDSTDDVKEEIEMKTDEDKPVLIGKDQDSQESVSSRNIATIVEAIRHLEGDRLGFEEHRHGHSIPHSEEDEKESSVTSDQEDMVNSDSDSPMSYRPQQHIDIKYHTEVLHSPHLEHYVYRPGVIVQKS</sequence>
<proteinExistence type="predicted"/>
<dbReference type="Pfam" id="PF00010">
    <property type="entry name" value="HLH"/>
    <property type="match status" value="1"/>
</dbReference>
<dbReference type="Gene3D" id="4.10.280.10">
    <property type="entry name" value="Helix-loop-helix DNA-binding domain"/>
    <property type="match status" value="1"/>
</dbReference>
<keyword evidence="5" id="KW-0539">Nucleus</keyword>
<dbReference type="InterPro" id="IPR025944">
    <property type="entry name" value="Sigma_54_int_dom_CS"/>
</dbReference>
<dbReference type="SMART" id="SM00353">
    <property type="entry name" value="HLH"/>
    <property type="match status" value="1"/>
</dbReference>
<evidence type="ECO:0000256" key="6">
    <source>
        <dbReference type="SAM" id="MobiDB-lite"/>
    </source>
</evidence>
<dbReference type="GO" id="GO:0005634">
    <property type="term" value="C:nucleus"/>
    <property type="evidence" value="ECO:0007669"/>
    <property type="project" value="UniProtKB-SubCell"/>
</dbReference>
<dbReference type="InterPro" id="IPR011598">
    <property type="entry name" value="bHLH_dom"/>
</dbReference>
<keyword evidence="9" id="KW-1185">Reference proteome</keyword>
<keyword evidence="2" id="KW-0805">Transcription regulation</keyword>
<evidence type="ECO:0000256" key="4">
    <source>
        <dbReference type="ARBA" id="ARBA00023163"/>
    </source>
</evidence>
<gene>
    <name evidence="8" type="ORF">MGAL_10B019750</name>
</gene>
<protein>
    <submittedName>
        <fullName evidence="8">Transcription factor AP-4</fullName>
    </submittedName>
</protein>
<accession>A0A8B6FVK9</accession>
<keyword evidence="4" id="KW-0804">Transcription</keyword>
<dbReference type="GO" id="GO:0000978">
    <property type="term" value="F:RNA polymerase II cis-regulatory region sequence-specific DNA binding"/>
    <property type="evidence" value="ECO:0007669"/>
    <property type="project" value="TreeGrafter"/>
</dbReference>
<dbReference type="PANTHER" id="PTHR15741">
    <property type="entry name" value="BASIC HELIX-LOOP-HELIX ZIP TRANSCRIPTION FACTOR"/>
    <property type="match status" value="1"/>
</dbReference>
<evidence type="ECO:0000256" key="2">
    <source>
        <dbReference type="ARBA" id="ARBA00023015"/>
    </source>
</evidence>
<dbReference type="EMBL" id="UYJE01007500">
    <property type="protein sequence ID" value="VDI55393.1"/>
    <property type="molecule type" value="Genomic_DNA"/>
</dbReference>
<comment type="subcellular location">
    <subcellularLocation>
        <location evidence="1">Nucleus</location>
    </subcellularLocation>
</comment>
<dbReference type="SUPFAM" id="SSF47459">
    <property type="entry name" value="HLH, helix-loop-helix DNA-binding domain"/>
    <property type="match status" value="1"/>
</dbReference>